<keyword evidence="2" id="KW-1185">Reference proteome</keyword>
<evidence type="ECO:0000313" key="2">
    <source>
        <dbReference type="Proteomes" id="UP000036367"/>
    </source>
</evidence>
<name>A0A0J1BMN3_RHOIS</name>
<reference evidence="1" key="1">
    <citation type="submission" date="2015-05" db="EMBL/GenBank/DDBJ databases">
        <title>Permanent draft genome of Rhodopirellula islandicus K833.</title>
        <authorList>
            <person name="Kizina J."/>
            <person name="Richter M."/>
            <person name="Glockner F.O."/>
            <person name="Harder J."/>
        </authorList>
    </citation>
    <scope>NUCLEOTIDE SEQUENCE [LARGE SCALE GENOMIC DNA]</scope>
    <source>
        <strain evidence="1">K833</strain>
    </source>
</reference>
<organism evidence="1 2">
    <name type="scientific">Rhodopirellula islandica</name>
    <dbReference type="NCBI Taxonomy" id="595434"/>
    <lineage>
        <taxon>Bacteria</taxon>
        <taxon>Pseudomonadati</taxon>
        <taxon>Planctomycetota</taxon>
        <taxon>Planctomycetia</taxon>
        <taxon>Pirellulales</taxon>
        <taxon>Pirellulaceae</taxon>
        <taxon>Rhodopirellula</taxon>
    </lineage>
</organism>
<dbReference type="EMBL" id="LECT01000003">
    <property type="protein sequence ID" value="KLU07747.1"/>
    <property type="molecule type" value="Genomic_DNA"/>
</dbReference>
<comment type="caution">
    <text evidence="1">The sequence shown here is derived from an EMBL/GenBank/DDBJ whole genome shotgun (WGS) entry which is preliminary data.</text>
</comment>
<sequence>MTDTGGILSRTRHFRVGGIKLLTGKFNPTAIEQAIQPH</sequence>
<dbReference type="Proteomes" id="UP000036367">
    <property type="component" value="Unassembled WGS sequence"/>
</dbReference>
<protein>
    <submittedName>
        <fullName evidence="1">Uncharacterized protein</fullName>
    </submittedName>
</protein>
<proteinExistence type="predicted"/>
<dbReference type="AlphaFoldDB" id="A0A0J1BMN3"/>
<accession>A0A0J1BMN3</accession>
<evidence type="ECO:0000313" key="1">
    <source>
        <dbReference type="EMBL" id="KLU07747.1"/>
    </source>
</evidence>
<gene>
    <name evidence="1" type="ORF">RISK_000264</name>
</gene>